<dbReference type="OrthoDB" id="40902at2759"/>
<dbReference type="Proteomes" id="UP000504611">
    <property type="component" value="Unplaced"/>
</dbReference>
<dbReference type="KEGG" id="ncc:104944694"/>
<evidence type="ECO:0000313" key="3">
    <source>
        <dbReference type="RefSeq" id="XP_010768569.1"/>
    </source>
</evidence>
<accession>A0A6I9MQR8</accession>
<feature type="region of interest" description="Disordered" evidence="1">
    <location>
        <begin position="90"/>
        <end position="142"/>
    </location>
</feature>
<name>A0A6I9MQR8_9TELE</name>
<gene>
    <name evidence="3" type="primary">LOC104944694</name>
</gene>
<evidence type="ECO:0000256" key="1">
    <source>
        <dbReference type="SAM" id="MobiDB-lite"/>
    </source>
</evidence>
<organism evidence="2 3">
    <name type="scientific">Notothenia coriiceps</name>
    <name type="common">black rockcod</name>
    <dbReference type="NCBI Taxonomy" id="8208"/>
    <lineage>
        <taxon>Eukaryota</taxon>
        <taxon>Metazoa</taxon>
        <taxon>Chordata</taxon>
        <taxon>Craniata</taxon>
        <taxon>Vertebrata</taxon>
        <taxon>Euteleostomi</taxon>
        <taxon>Actinopterygii</taxon>
        <taxon>Neopterygii</taxon>
        <taxon>Teleostei</taxon>
        <taxon>Neoteleostei</taxon>
        <taxon>Acanthomorphata</taxon>
        <taxon>Eupercaria</taxon>
        <taxon>Perciformes</taxon>
        <taxon>Notothenioidei</taxon>
        <taxon>Nototheniidae</taxon>
        <taxon>Notothenia</taxon>
    </lineage>
</organism>
<reference evidence="3" key="1">
    <citation type="submission" date="2025-08" db="UniProtKB">
        <authorList>
            <consortium name="RefSeq"/>
        </authorList>
    </citation>
    <scope>IDENTIFICATION</scope>
    <source>
        <tissue evidence="3">Muscle</tissue>
    </source>
</reference>
<proteinExistence type="predicted"/>
<feature type="compositionally biased region" description="Basic and acidic residues" evidence="1">
    <location>
        <begin position="101"/>
        <end position="110"/>
    </location>
</feature>
<dbReference type="RefSeq" id="XP_010768569.1">
    <property type="nucleotide sequence ID" value="XM_010770267.1"/>
</dbReference>
<dbReference type="GeneID" id="104944694"/>
<evidence type="ECO:0000313" key="2">
    <source>
        <dbReference type="Proteomes" id="UP000504611"/>
    </source>
</evidence>
<dbReference type="AlphaFoldDB" id="A0A6I9MQR8"/>
<feature type="compositionally biased region" description="Polar residues" evidence="1">
    <location>
        <begin position="129"/>
        <end position="142"/>
    </location>
</feature>
<dbReference type="Gene3D" id="1.10.510.10">
    <property type="entry name" value="Transferase(Phosphotransferase) domain 1"/>
    <property type="match status" value="1"/>
</dbReference>
<sequence>MMHKNPTRRFLTEQALRHPWIAENTAKDVDISQSVCEQMERSFTKSKWKQAFHAASVVHHMKKLQSSLSEPLPLDPCSLEALDPNGNLFPGAGSPSCSSAEESREGKDFLSETDAAFRPSKSVDKVSQRKNPPIQSGVCSFM</sequence>
<protein>
    <submittedName>
        <fullName evidence="3">Calcium/calmodulin-dependent protein kinase type 1G-like</fullName>
    </submittedName>
</protein>
<keyword evidence="2" id="KW-1185">Reference proteome</keyword>